<comment type="similarity">
    <text evidence="2 8 9">Belongs to the dihydrofolate reductase family.</text>
</comment>
<dbReference type="PROSITE" id="PS51330">
    <property type="entry name" value="DHFR_2"/>
    <property type="match status" value="1"/>
</dbReference>
<dbReference type="GO" id="GO:0005829">
    <property type="term" value="C:cytosol"/>
    <property type="evidence" value="ECO:0007669"/>
    <property type="project" value="TreeGrafter"/>
</dbReference>
<dbReference type="RefSeq" id="WP_084063190.1">
    <property type="nucleotide sequence ID" value="NZ_FQVW01000001.1"/>
</dbReference>
<dbReference type="GO" id="GO:0046452">
    <property type="term" value="P:dihydrofolate metabolic process"/>
    <property type="evidence" value="ECO:0007669"/>
    <property type="project" value="TreeGrafter"/>
</dbReference>
<name>A0A1M5CKL7_9BACI</name>
<comment type="function">
    <text evidence="7 8">Key enzyme in folate metabolism. Catalyzes an essential reaction for de novo glycine and purine synthesis, and for DNA precursor synthesis.</text>
</comment>
<keyword evidence="4 8" id="KW-0554">One-carbon metabolism</keyword>
<accession>A0A1M5CKL7</accession>
<dbReference type="SUPFAM" id="SSF53597">
    <property type="entry name" value="Dihydrofolate reductase-like"/>
    <property type="match status" value="1"/>
</dbReference>
<evidence type="ECO:0000256" key="8">
    <source>
        <dbReference type="PIRNR" id="PIRNR000194"/>
    </source>
</evidence>
<dbReference type="EMBL" id="FQVW01000001">
    <property type="protein sequence ID" value="SHF55325.1"/>
    <property type="molecule type" value="Genomic_DNA"/>
</dbReference>
<dbReference type="FunFam" id="3.40.430.10:FF:000001">
    <property type="entry name" value="Dihydrofolate reductase"/>
    <property type="match status" value="1"/>
</dbReference>
<dbReference type="UniPathway" id="UPA00077">
    <property type="reaction ID" value="UER00158"/>
</dbReference>
<dbReference type="PANTHER" id="PTHR48069:SF3">
    <property type="entry name" value="DIHYDROFOLATE REDUCTASE"/>
    <property type="match status" value="1"/>
</dbReference>
<dbReference type="InterPro" id="IPR001796">
    <property type="entry name" value="DHFR_dom"/>
</dbReference>
<sequence>MISLLVAMDRNLVIGANNDLPWHLPNDLKFFKGKTTGNTIIMGRKTFESIGRALPNRKNVVLTSNPNSLPADVEVISDVDTILKWNQENPDTEYFVIGGGMLFKEILPYADRMYITRIEEAFEGDTYFPVFSEDEWKITSNEQGVKDEKNPYSYHFIQYDRIKK</sequence>
<dbReference type="Pfam" id="PF00186">
    <property type="entry name" value="DHFR_1"/>
    <property type="match status" value="1"/>
</dbReference>
<dbReference type="InterPro" id="IPR024072">
    <property type="entry name" value="DHFR-like_dom_sf"/>
</dbReference>
<dbReference type="OrthoDB" id="9804315at2"/>
<dbReference type="PROSITE" id="PS00075">
    <property type="entry name" value="DHFR_1"/>
    <property type="match status" value="1"/>
</dbReference>
<evidence type="ECO:0000259" key="10">
    <source>
        <dbReference type="PROSITE" id="PS51330"/>
    </source>
</evidence>
<evidence type="ECO:0000313" key="12">
    <source>
        <dbReference type="Proteomes" id="UP000183988"/>
    </source>
</evidence>
<gene>
    <name evidence="11" type="ORF">SAMN05216225_1001291</name>
</gene>
<comment type="pathway">
    <text evidence="1 8">Cofactor biosynthesis; tetrahydrofolate biosynthesis; 5,6,7,8-tetrahydrofolate from 7,8-dihydrofolate: step 1/1.</text>
</comment>
<proteinExistence type="inferred from homology"/>
<keyword evidence="6 8" id="KW-0560">Oxidoreductase</keyword>
<dbReference type="GO" id="GO:0046655">
    <property type="term" value="P:folic acid metabolic process"/>
    <property type="evidence" value="ECO:0007669"/>
    <property type="project" value="TreeGrafter"/>
</dbReference>
<dbReference type="AlphaFoldDB" id="A0A1M5CKL7"/>
<dbReference type="GO" id="GO:0006730">
    <property type="term" value="P:one-carbon metabolic process"/>
    <property type="evidence" value="ECO:0007669"/>
    <property type="project" value="UniProtKB-KW"/>
</dbReference>
<evidence type="ECO:0000313" key="11">
    <source>
        <dbReference type="EMBL" id="SHF55325.1"/>
    </source>
</evidence>
<evidence type="ECO:0000256" key="9">
    <source>
        <dbReference type="RuleBase" id="RU004474"/>
    </source>
</evidence>
<keyword evidence="12" id="KW-1185">Reference proteome</keyword>
<keyword evidence="5 8" id="KW-0521">NADP</keyword>
<dbReference type="GO" id="GO:0070401">
    <property type="term" value="F:NADP+ binding"/>
    <property type="evidence" value="ECO:0007669"/>
    <property type="project" value="UniProtKB-ARBA"/>
</dbReference>
<reference evidence="11 12" key="1">
    <citation type="submission" date="2016-11" db="EMBL/GenBank/DDBJ databases">
        <authorList>
            <person name="Jaros S."/>
            <person name="Januszkiewicz K."/>
            <person name="Wedrychowicz H."/>
        </authorList>
    </citation>
    <scope>NUCLEOTIDE SEQUENCE [LARGE SCALE GENOMIC DNA]</scope>
    <source>
        <strain evidence="11 12">IBRC-M 10683</strain>
    </source>
</reference>
<evidence type="ECO:0000256" key="1">
    <source>
        <dbReference type="ARBA" id="ARBA00004903"/>
    </source>
</evidence>
<evidence type="ECO:0000256" key="5">
    <source>
        <dbReference type="ARBA" id="ARBA00022857"/>
    </source>
</evidence>
<evidence type="ECO:0000256" key="6">
    <source>
        <dbReference type="ARBA" id="ARBA00023002"/>
    </source>
</evidence>
<dbReference type="PIRSF" id="PIRSF000194">
    <property type="entry name" value="DHFR"/>
    <property type="match status" value="1"/>
</dbReference>
<dbReference type="PRINTS" id="PR00070">
    <property type="entry name" value="DHFR"/>
</dbReference>
<dbReference type="CDD" id="cd00209">
    <property type="entry name" value="DHFR"/>
    <property type="match status" value="1"/>
</dbReference>
<dbReference type="InterPro" id="IPR017925">
    <property type="entry name" value="DHFR_CS"/>
</dbReference>
<evidence type="ECO:0000256" key="7">
    <source>
        <dbReference type="ARBA" id="ARBA00025067"/>
    </source>
</evidence>
<dbReference type="Proteomes" id="UP000183988">
    <property type="component" value="Unassembled WGS sequence"/>
</dbReference>
<evidence type="ECO:0000256" key="3">
    <source>
        <dbReference type="ARBA" id="ARBA00012856"/>
    </source>
</evidence>
<comment type="catalytic activity">
    <reaction evidence="8">
        <text>(6S)-5,6,7,8-tetrahydrofolate + NADP(+) = 7,8-dihydrofolate + NADPH + H(+)</text>
        <dbReference type="Rhea" id="RHEA:15009"/>
        <dbReference type="ChEBI" id="CHEBI:15378"/>
        <dbReference type="ChEBI" id="CHEBI:57451"/>
        <dbReference type="ChEBI" id="CHEBI:57453"/>
        <dbReference type="ChEBI" id="CHEBI:57783"/>
        <dbReference type="ChEBI" id="CHEBI:58349"/>
        <dbReference type="EC" id="1.5.1.3"/>
    </reaction>
</comment>
<dbReference type="EC" id="1.5.1.3" evidence="3 8"/>
<dbReference type="Gene3D" id="3.40.430.10">
    <property type="entry name" value="Dihydrofolate Reductase, subunit A"/>
    <property type="match status" value="1"/>
</dbReference>
<feature type="domain" description="DHFR" evidence="10">
    <location>
        <begin position="1"/>
        <end position="161"/>
    </location>
</feature>
<dbReference type="PANTHER" id="PTHR48069">
    <property type="entry name" value="DIHYDROFOLATE REDUCTASE"/>
    <property type="match status" value="1"/>
</dbReference>
<dbReference type="GO" id="GO:0004146">
    <property type="term" value="F:dihydrofolate reductase activity"/>
    <property type="evidence" value="ECO:0007669"/>
    <property type="project" value="UniProtKB-EC"/>
</dbReference>
<organism evidence="11 12">
    <name type="scientific">Ornithinibacillus halophilus</name>
    <dbReference type="NCBI Taxonomy" id="930117"/>
    <lineage>
        <taxon>Bacteria</taxon>
        <taxon>Bacillati</taxon>
        <taxon>Bacillota</taxon>
        <taxon>Bacilli</taxon>
        <taxon>Bacillales</taxon>
        <taxon>Bacillaceae</taxon>
        <taxon>Ornithinibacillus</taxon>
    </lineage>
</organism>
<protein>
    <recommendedName>
        <fullName evidence="3 8">Dihydrofolate reductase</fullName>
        <ecNumber evidence="3 8">1.5.1.3</ecNumber>
    </recommendedName>
</protein>
<dbReference type="STRING" id="930117.SAMN05216225_1001291"/>
<dbReference type="InterPro" id="IPR012259">
    <property type="entry name" value="DHFR"/>
</dbReference>
<evidence type="ECO:0000256" key="4">
    <source>
        <dbReference type="ARBA" id="ARBA00022563"/>
    </source>
</evidence>
<evidence type="ECO:0000256" key="2">
    <source>
        <dbReference type="ARBA" id="ARBA00009539"/>
    </source>
</evidence>
<dbReference type="GO" id="GO:0046654">
    <property type="term" value="P:tetrahydrofolate biosynthetic process"/>
    <property type="evidence" value="ECO:0007669"/>
    <property type="project" value="UniProtKB-UniPathway"/>
</dbReference>